<gene>
    <name evidence="3" type="ORF">SAMN05421767_11034</name>
</gene>
<dbReference type="AlphaFoldDB" id="A0A1H9JTQ1"/>
<keyword evidence="4" id="KW-1185">Reference proteome</keyword>
<dbReference type="Proteomes" id="UP000198556">
    <property type="component" value="Unassembled WGS sequence"/>
</dbReference>
<evidence type="ECO:0000313" key="4">
    <source>
        <dbReference type="Proteomes" id="UP000198556"/>
    </source>
</evidence>
<keyword evidence="3" id="KW-0269">Exonuclease</keyword>
<feature type="domain" description="Calcineurin-like phosphoesterase" evidence="2">
    <location>
        <begin position="3"/>
        <end position="199"/>
    </location>
</feature>
<keyword evidence="3" id="KW-0540">Nuclease</keyword>
<organism evidence="3 4">
    <name type="scientific">Granulicatella balaenopterae</name>
    <dbReference type="NCBI Taxonomy" id="137733"/>
    <lineage>
        <taxon>Bacteria</taxon>
        <taxon>Bacillati</taxon>
        <taxon>Bacillota</taxon>
        <taxon>Bacilli</taxon>
        <taxon>Lactobacillales</taxon>
        <taxon>Carnobacteriaceae</taxon>
        <taxon>Granulicatella</taxon>
    </lineage>
</organism>
<evidence type="ECO:0000256" key="1">
    <source>
        <dbReference type="ARBA" id="ARBA00022801"/>
    </source>
</evidence>
<dbReference type="EMBL" id="FOGF01000010">
    <property type="protein sequence ID" value="SEQ90286.1"/>
    <property type="molecule type" value="Genomic_DNA"/>
</dbReference>
<dbReference type="SUPFAM" id="SSF56300">
    <property type="entry name" value="Metallo-dependent phosphatases"/>
    <property type="match status" value="1"/>
</dbReference>
<keyword evidence="1" id="KW-0378">Hydrolase</keyword>
<dbReference type="OrthoDB" id="9773856at2"/>
<dbReference type="InterPro" id="IPR004843">
    <property type="entry name" value="Calcineurin-like_PHP"/>
</dbReference>
<dbReference type="PANTHER" id="PTHR30337:SF7">
    <property type="entry name" value="PHOSPHOESTERASE"/>
    <property type="match status" value="1"/>
</dbReference>
<accession>A0A1H9JTQ1</accession>
<dbReference type="GO" id="GO:0004527">
    <property type="term" value="F:exonuclease activity"/>
    <property type="evidence" value="ECO:0007669"/>
    <property type="project" value="UniProtKB-KW"/>
</dbReference>
<dbReference type="InterPro" id="IPR050535">
    <property type="entry name" value="DNA_Repair-Maintenance_Comp"/>
</dbReference>
<dbReference type="Pfam" id="PF00149">
    <property type="entry name" value="Metallophos"/>
    <property type="match status" value="1"/>
</dbReference>
<dbReference type="Gene3D" id="3.60.21.10">
    <property type="match status" value="1"/>
</dbReference>
<name>A0A1H9JTQ1_9LACT</name>
<protein>
    <submittedName>
        <fullName evidence="3">DNA repair exonuclease SbcCD nuclease subunit</fullName>
    </submittedName>
</protein>
<dbReference type="PIRSF" id="PIRSF033091">
    <property type="entry name" value="Pesterase_YhaO"/>
    <property type="match status" value="1"/>
</dbReference>
<dbReference type="PANTHER" id="PTHR30337">
    <property type="entry name" value="COMPONENT OF ATP-DEPENDENT DSDNA EXONUCLEASE"/>
    <property type="match status" value="1"/>
</dbReference>
<sequence>MVRFIHTADNHLGTPFVGLGTKNKQMAKKAMEASYEAFETVITTAINEQVDFVIIAGDLYDSSQQHIKELVFVNQQFSRLEEAGIPVYLSQGNHDFEQSFQLQLPQNVYLYDKKVASITHTTSKGEVVTITGFSYPTRWVMERMVEQFPTRNPEADYHIGMYHGYYDGSTADTGHYAPFSIREMQEKNYDYWALGHIHKRQVLSQTPPIVYSGNTQGFKRSELGEKGAYLVTLRKEQAPELEFFKTSSIEWMEVTCSLKEQVTLDDVLHTMAEALQNALIGKKDIQLISLTIKDYHLVEQNVLKSMAESDFIEAITPQLRNVLGQHYIYKVRLLPLTAKKLWPKQESLEQSFEDSLAYFSQKEHYQKALDDLFMQAKFTQEFSDWRNQQELMDDIMMQAKVLIQQEFTGKGD</sequence>
<evidence type="ECO:0000259" key="2">
    <source>
        <dbReference type="Pfam" id="PF00149"/>
    </source>
</evidence>
<dbReference type="STRING" id="137733.SAMN05421767_11034"/>
<reference evidence="3 4" key="1">
    <citation type="submission" date="2016-10" db="EMBL/GenBank/DDBJ databases">
        <authorList>
            <person name="de Groot N.N."/>
        </authorList>
    </citation>
    <scope>NUCLEOTIDE SEQUENCE [LARGE SCALE GENOMIC DNA]</scope>
    <source>
        <strain evidence="3 4">DSM 15827</strain>
    </source>
</reference>
<dbReference type="InterPro" id="IPR041796">
    <property type="entry name" value="Mre11_N"/>
</dbReference>
<dbReference type="InterPro" id="IPR014576">
    <property type="entry name" value="Pesterase_YhaO"/>
</dbReference>
<evidence type="ECO:0000313" key="3">
    <source>
        <dbReference type="EMBL" id="SEQ90286.1"/>
    </source>
</evidence>
<dbReference type="RefSeq" id="WP_089746346.1">
    <property type="nucleotide sequence ID" value="NZ_FOGF01000010.1"/>
</dbReference>
<dbReference type="CDD" id="cd00840">
    <property type="entry name" value="MPP_Mre11_N"/>
    <property type="match status" value="1"/>
</dbReference>
<proteinExistence type="predicted"/>
<dbReference type="InterPro" id="IPR029052">
    <property type="entry name" value="Metallo-depent_PP-like"/>
</dbReference>